<evidence type="ECO:0000256" key="3">
    <source>
        <dbReference type="ARBA" id="ARBA00023082"/>
    </source>
</evidence>
<dbReference type="GO" id="GO:0016987">
    <property type="term" value="F:sigma factor activity"/>
    <property type="evidence" value="ECO:0007669"/>
    <property type="project" value="UniProtKB-KW"/>
</dbReference>
<dbReference type="InterPro" id="IPR013324">
    <property type="entry name" value="RNA_pol_sigma_r3/r4-like"/>
</dbReference>
<sequence>MDSVDLEKVMDEYGEHLLKMACFYLRDRETAKDIVQEVFISFYGTANYEELGKIRAYLTKLTVNRCKDYLRSWSFRHLQFGKDWIETIHNERDPLILQEEKAKIAIAVLKLPIKYREIILFYYYEEYNMREVAQFLNLSENTVKTRMIKARKLLKNTLSSDYWEVLSIE</sequence>
<dbReference type="NCBIfam" id="TIGR02937">
    <property type="entry name" value="sigma70-ECF"/>
    <property type="match status" value="1"/>
</dbReference>
<feature type="domain" description="RNA polymerase sigma-70 region 2" evidence="5">
    <location>
        <begin position="11"/>
        <end position="72"/>
    </location>
</feature>
<dbReference type="InterPro" id="IPR007627">
    <property type="entry name" value="RNA_pol_sigma70_r2"/>
</dbReference>
<dbReference type="Gene3D" id="1.10.10.10">
    <property type="entry name" value="Winged helix-like DNA-binding domain superfamily/Winged helix DNA-binding domain"/>
    <property type="match status" value="1"/>
</dbReference>
<feature type="domain" description="RNA polymerase sigma factor 70 region 4 type 2" evidence="6">
    <location>
        <begin position="107"/>
        <end position="154"/>
    </location>
</feature>
<gene>
    <name evidence="7" type="ORF">SAMN04244570_0280</name>
</gene>
<evidence type="ECO:0000256" key="1">
    <source>
        <dbReference type="ARBA" id="ARBA00010641"/>
    </source>
</evidence>
<evidence type="ECO:0000256" key="2">
    <source>
        <dbReference type="ARBA" id="ARBA00023015"/>
    </source>
</evidence>
<dbReference type="RefSeq" id="WP_009498775.1">
    <property type="nucleotide sequence ID" value="NZ_FUYJ01000012.1"/>
</dbReference>
<evidence type="ECO:0000259" key="6">
    <source>
        <dbReference type="Pfam" id="PF08281"/>
    </source>
</evidence>
<accession>A0A1T4YZM5</accession>
<dbReference type="EMBL" id="FUYJ01000012">
    <property type="protein sequence ID" value="SKB07008.1"/>
    <property type="molecule type" value="Genomic_DNA"/>
</dbReference>
<keyword evidence="2" id="KW-0805">Transcription regulation</keyword>
<dbReference type="AlphaFoldDB" id="A0A1T4YZM5"/>
<dbReference type="InterPro" id="IPR036388">
    <property type="entry name" value="WH-like_DNA-bd_sf"/>
</dbReference>
<keyword evidence="4" id="KW-0804">Transcription</keyword>
<evidence type="ECO:0000313" key="7">
    <source>
        <dbReference type="EMBL" id="SKB07008.1"/>
    </source>
</evidence>
<comment type="similarity">
    <text evidence="1">Belongs to the sigma-70 factor family. ECF subfamily.</text>
</comment>
<dbReference type="InterPro" id="IPR013325">
    <property type="entry name" value="RNA_pol_sigma_r2"/>
</dbReference>
<dbReference type="InterPro" id="IPR014284">
    <property type="entry name" value="RNA_pol_sigma-70_dom"/>
</dbReference>
<dbReference type="Proteomes" id="UP000190042">
    <property type="component" value="Unassembled WGS sequence"/>
</dbReference>
<proteinExistence type="inferred from homology"/>
<protein>
    <submittedName>
        <fullName evidence="7">RNA polymerase sigma-70 factor, ECF subfamily</fullName>
    </submittedName>
</protein>
<dbReference type="SUPFAM" id="SSF88659">
    <property type="entry name" value="Sigma3 and sigma4 domains of RNA polymerase sigma factors"/>
    <property type="match status" value="1"/>
</dbReference>
<evidence type="ECO:0000259" key="5">
    <source>
        <dbReference type="Pfam" id="PF04542"/>
    </source>
</evidence>
<keyword evidence="8" id="KW-1185">Reference proteome</keyword>
<dbReference type="PANTHER" id="PTHR43133">
    <property type="entry name" value="RNA POLYMERASE ECF-TYPE SIGMA FACTO"/>
    <property type="match status" value="1"/>
</dbReference>
<dbReference type="InterPro" id="IPR039425">
    <property type="entry name" value="RNA_pol_sigma-70-like"/>
</dbReference>
<dbReference type="GO" id="GO:0006352">
    <property type="term" value="P:DNA-templated transcription initiation"/>
    <property type="evidence" value="ECO:0007669"/>
    <property type="project" value="InterPro"/>
</dbReference>
<dbReference type="InterPro" id="IPR013249">
    <property type="entry name" value="RNA_pol_sigma70_r4_t2"/>
</dbReference>
<dbReference type="CDD" id="cd06171">
    <property type="entry name" value="Sigma70_r4"/>
    <property type="match status" value="1"/>
</dbReference>
<evidence type="ECO:0000313" key="8">
    <source>
        <dbReference type="Proteomes" id="UP000190042"/>
    </source>
</evidence>
<dbReference type="Gene3D" id="1.10.1740.10">
    <property type="match status" value="1"/>
</dbReference>
<dbReference type="PANTHER" id="PTHR43133:SF60">
    <property type="entry name" value="RNA POLYMERASE SIGMA FACTOR SIGV"/>
    <property type="match status" value="1"/>
</dbReference>
<dbReference type="Pfam" id="PF04542">
    <property type="entry name" value="Sigma70_r2"/>
    <property type="match status" value="1"/>
</dbReference>
<keyword evidence="3" id="KW-0731">Sigma factor</keyword>
<name>A0A1T4YZM5_9BACL</name>
<evidence type="ECO:0000256" key="4">
    <source>
        <dbReference type="ARBA" id="ARBA00023163"/>
    </source>
</evidence>
<dbReference type="GO" id="GO:0003677">
    <property type="term" value="F:DNA binding"/>
    <property type="evidence" value="ECO:0007669"/>
    <property type="project" value="InterPro"/>
</dbReference>
<dbReference type="Pfam" id="PF08281">
    <property type="entry name" value="Sigma70_r4_2"/>
    <property type="match status" value="1"/>
</dbReference>
<dbReference type="SUPFAM" id="SSF88946">
    <property type="entry name" value="Sigma2 domain of RNA polymerase sigma factors"/>
    <property type="match status" value="1"/>
</dbReference>
<organism evidence="7 8">
    <name type="scientific">Sporosarcina newyorkensis</name>
    <dbReference type="NCBI Taxonomy" id="759851"/>
    <lineage>
        <taxon>Bacteria</taxon>
        <taxon>Bacillati</taxon>
        <taxon>Bacillota</taxon>
        <taxon>Bacilli</taxon>
        <taxon>Bacillales</taxon>
        <taxon>Caryophanaceae</taxon>
        <taxon>Sporosarcina</taxon>
    </lineage>
</organism>
<reference evidence="8" key="1">
    <citation type="submission" date="2017-02" db="EMBL/GenBank/DDBJ databases">
        <authorList>
            <person name="Varghese N."/>
            <person name="Submissions S."/>
        </authorList>
    </citation>
    <scope>NUCLEOTIDE SEQUENCE [LARGE SCALE GENOMIC DNA]</scope>
    <source>
        <strain evidence="8">DSM 23966</strain>
    </source>
</reference>